<accession>A0ABR9KJD1</accession>
<dbReference type="SUPFAM" id="SSF53098">
    <property type="entry name" value="Ribonuclease H-like"/>
    <property type="match status" value="1"/>
</dbReference>
<evidence type="ECO:0000259" key="2">
    <source>
        <dbReference type="PROSITE" id="PS50994"/>
    </source>
</evidence>
<dbReference type="InterPro" id="IPR029058">
    <property type="entry name" value="AB_hydrolase_fold"/>
</dbReference>
<proteinExistence type="predicted"/>
<keyword evidence="4" id="KW-1185">Reference proteome</keyword>
<evidence type="ECO:0000313" key="4">
    <source>
        <dbReference type="Proteomes" id="UP000661607"/>
    </source>
</evidence>
<dbReference type="Pfam" id="PF13683">
    <property type="entry name" value="rve_3"/>
    <property type="match status" value="1"/>
</dbReference>
<dbReference type="Proteomes" id="UP000661607">
    <property type="component" value="Unassembled WGS sequence"/>
</dbReference>
<comment type="caution">
    <text evidence="3">The sequence shown here is derived from an EMBL/GenBank/DDBJ whole genome shotgun (WGS) entry which is preliminary data.</text>
</comment>
<feature type="region of interest" description="Disordered" evidence="1">
    <location>
        <begin position="154"/>
        <end position="227"/>
    </location>
</feature>
<feature type="compositionally biased region" description="Basic and acidic residues" evidence="1">
    <location>
        <begin position="178"/>
        <end position="189"/>
    </location>
</feature>
<evidence type="ECO:0000256" key="1">
    <source>
        <dbReference type="SAM" id="MobiDB-lite"/>
    </source>
</evidence>
<feature type="compositionally biased region" description="Basic and acidic residues" evidence="1">
    <location>
        <begin position="204"/>
        <end position="227"/>
    </location>
</feature>
<sequence length="290" mass="32796">MHVLDVTDQPTGQWVAQQARNLMIELEDRVEGFRFLIRDRDAKFTTAFDEVFTSTGIRVLKTPPRAPRGNACVERWIGCLRREVLDRVLIVSARHLRLVLAAYEAHFNERRPHRSLGQAAPLRALPDPVEADIKVIRRDRLGGLIHEYARRVAEGPAPGPARAADRRQPGRILRSFPRHLDQRPACDPRRHSRRLPRGLPRSGALDRDEYRASAGIDVDHDQTDRDAGNRLRMPVTVLQQDWGAVLGFDAAALWGAWAPDLRHVTVTSGHFMAEEAPSDIAKALRDLLTR</sequence>
<evidence type="ECO:0000313" key="3">
    <source>
        <dbReference type="EMBL" id="MBE1562128.1"/>
    </source>
</evidence>
<name>A0ABR9KJD1_9ACTN</name>
<reference evidence="3 4" key="1">
    <citation type="submission" date="2020-10" db="EMBL/GenBank/DDBJ databases">
        <title>Sequencing the genomes of 1000 actinobacteria strains.</title>
        <authorList>
            <person name="Klenk H.-P."/>
        </authorList>
    </citation>
    <scope>NUCLEOTIDE SEQUENCE [LARGE SCALE GENOMIC DNA]</scope>
    <source>
        <strain evidence="3 4">DSM 43748</strain>
    </source>
</reference>
<dbReference type="EMBL" id="JADBEF010000001">
    <property type="protein sequence ID" value="MBE1562128.1"/>
    <property type="molecule type" value="Genomic_DNA"/>
</dbReference>
<dbReference type="PROSITE" id="PS50994">
    <property type="entry name" value="INTEGRASE"/>
    <property type="match status" value="1"/>
</dbReference>
<gene>
    <name evidence="3" type="ORF">H4W81_004907</name>
</gene>
<protein>
    <recommendedName>
        <fullName evidence="2">Integrase catalytic domain-containing protein</fullName>
    </recommendedName>
</protein>
<dbReference type="Gene3D" id="3.40.50.1820">
    <property type="entry name" value="alpha/beta hydrolase"/>
    <property type="match status" value="1"/>
</dbReference>
<dbReference type="InterPro" id="IPR036397">
    <property type="entry name" value="RNaseH_sf"/>
</dbReference>
<dbReference type="InterPro" id="IPR001584">
    <property type="entry name" value="Integrase_cat-core"/>
</dbReference>
<dbReference type="SUPFAM" id="SSF53474">
    <property type="entry name" value="alpha/beta-Hydrolases"/>
    <property type="match status" value="1"/>
</dbReference>
<dbReference type="InterPro" id="IPR012337">
    <property type="entry name" value="RNaseH-like_sf"/>
</dbReference>
<organism evidence="3 4">
    <name type="scientific">Nonomuraea africana</name>
    <dbReference type="NCBI Taxonomy" id="46171"/>
    <lineage>
        <taxon>Bacteria</taxon>
        <taxon>Bacillati</taxon>
        <taxon>Actinomycetota</taxon>
        <taxon>Actinomycetes</taxon>
        <taxon>Streptosporangiales</taxon>
        <taxon>Streptosporangiaceae</taxon>
        <taxon>Nonomuraea</taxon>
    </lineage>
</organism>
<dbReference type="Gene3D" id="3.30.420.10">
    <property type="entry name" value="Ribonuclease H-like superfamily/Ribonuclease H"/>
    <property type="match status" value="1"/>
</dbReference>
<feature type="domain" description="Integrase catalytic" evidence="2">
    <location>
        <begin position="1"/>
        <end position="129"/>
    </location>
</feature>